<gene>
    <name evidence="1" type="ORF">FEV53_18455</name>
</gene>
<organism evidence="1 2">
    <name type="scientific">Palleronia caenipelagi</name>
    <dbReference type="NCBI Taxonomy" id="2489174"/>
    <lineage>
        <taxon>Bacteria</taxon>
        <taxon>Pseudomonadati</taxon>
        <taxon>Pseudomonadota</taxon>
        <taxon>Alphaproteobacteria</taxon>
        <taxon>Rhodobacterales</taxon>
        <taxon>Roseobacteraceae</taxon>
        <taxon>Palleronia</taxon>
    </lineage>
</organism>
<sequence>MKDNGATVFRVQTNTKSGRVEFERIAVAVVKTGAVKSHAEVSLTSEERSQISDWIRNEQEAKSKRLVEEMLSMARDVSLATHQLSTSDHINEDVLEATNDLLVALLDMQREVTSVMMKRRANEA</sequence>
<accession>A0A547PKQ6</accession>
<evidence type="ECO:0000313" key="2">
    <source>
        <dbReference type="Proteomes" id="UP000318590"/>
    </source>
</evidence>
<dbReference type="EMBL" id="VFSV01000066">
    <property type="protein sequence ID" value="TRD14701.1"/>
    <property type="molecule type" value="Genomic_DNA"/>
</dbReference>
<dbReference type="RefSeq" id="WP_142836183.1">
    <property type="nucleotide sequence ID" value="NZ_VFSV01000066.1"/>
</dbReference>
<evidence type="ECO:0000313" key="1">
    <source>
        <dbReference type="EMBL" id="TRD14701.1"/>
    </source>
</evidence>
<dbReference type="OrthoDB" id="7849247at2"/>
<name>A0A547PKQ6_9RHOB</name>
<proteinExistence type="predicted"/>
<comment type="caution">
    <text evidence="1">The sequence shown here is derived from an EMBL/GenBank/DDBJ whole genome shotgun (WGS) entry which is preliminary data.</text>
</comment>
<reference evidence="1 2" key="1">
    <citation type="submission" date="2019-06" db="EMBL/GenBank/DDBJ databases">
        <title>Paenimaribius caenipelagi gen. nov., sp. nov., isolated from a tidal flat.</title>
        <authorList>
            <person name="Yoon J.-H."/>
        </authorList>
    </citation>
    <scope>NUCLEOTIDE SEQUENCE [LARGE SCALE GENOMIC DNA]</scope>
    <source>
        <strain evidence="1 2">JBTF-M29</strain>
    </source>
</reference>
<dbReference type="AlphaFoldDB" id="A0A547PKQ6"/>
<keyword evidence="2" id="KW-1185">Reference proteome</keyword>
<protein>
    <submittedName>
        <fullName evidence="1">Uncharacterized protein</fullName>
    </submittedName>
</protein>
<dbReference type="Proteomes" id="UP000318590">
    <property type="component" value="Unassembled WGS sequence"/>
</dbReference>